<dbReference type="GO" id="GO:0016020">
    <property type="term" value="C:membrane"/>
    <property type="evidence" value="ECO:0007669"/>
    <property type="project" value="UniProtKB-SubCell"/>
</dbReference>
<dbReference type="Proteomes" id="UP001608902">
    <property type="component" value="Unassembled WGS sequence"/>
</dbReference>
<comment type="similarity">
    <text evidence="2">Belongs to the SLC29A/ENT transporter (TC 2.A.57) family.</text>
</comment>
<feature type="transmembrane region" description="Helical" evidence="8">
    <location>
        <begin position="469"/>
        <end position="490"/>
    </location>
</feature>
<feature type="transmembrane region" description="Helical" evidence="8">
    <location>
        <begin position="435"/>
        <end position="457"/>
    </location>
</feature>
<dbReference type="GO" id="GO:0015858">
    <property type="term" value="P:nucleoside transport"/>
    <property type="evidence" value="ECO:0007669"/>
    <property type="project" value="UniProtKB-ARBA"/>
</dbReference>
<sequence length="526" mass="58939">MESVADPDHDKEVTDMKEVQPLVRPTSIPLKNTQKNGTDEIAESHSFQSTPSKEMVFDVETSKEETAPKDKGLLVYFTMILHGIGTLIPWNSFITVAVPYYVCYKLRTFDAMNPSLQRPTKYSEEFMGSLTTASQIPGVLLNCFNLFYVLKGGLQSRILVSIAIITGILIFTIRYIFADTHEWMGGFFVVTLISLVLLNAANGIYQNSLYGIAADLPQSYTAAILIGNNICGTFVTVVMICILFATSNARTMATIYFSVSALTVVSCGASFLFLKKSKFFMYYMEKSRKLRPENTEISNSSPFDDGRPKNSVCTAFCIKLKEYFQLLKENFVHYIDVFLSLFVTLASFPTIMINVHRSANFWIGPVMFTQIGTFLNFNLFAMIGSMIANFVQWPSPKYLIVLTAGRLLFIPFFLFCNYEPDKRRWPIFFESEYTFLFGGMLMALTSGYCTSLAMMYAPRTVKPAKAQAAGMLAAFILVLGICCGILLTFAEKYFMTQIGPLTPQNLETPHDICPNVAVNSTISNLL</sequence>
<dbReference type="InterPro" id="IPR002259">
    <property type="entry name" value="Eqnu_transpt"/>
</dbReference>
<dbReference type="PRINTS" id="PR01130">
    <property type="entry name" value="DERENTRNSPRT"/>
</dbReference>
<dbReference type="Pfam" id="PF01733">
    <property type="entry name" value="Nucleoside_tran"/>
    <property type="match status" value="1"/>
</dbReference>
<evidence type="ECO:0000256" key="2">
    <source>
        <dbReference type="ARBA" id="ARBA00007965"/>
    </source>
</evidence>
<evidence type="ECO:0000256" key="8">
    <source>
        <dbReference type="SAM" id="Phobius"/>
    </source>
</evidence>
<gene>
    <name evidence="9" type="ORF">AB6A40_006347</name>
</gene>
<keyword evidence="6 8" id="KW-0472">Membrane</keyword>
<feature type="transmembrane region" description="Helical" evidence="8">
    <location>
        <begin position="222"/>
        <end position="247"/>
    </location>
</feature>
<dbReference type="PANTHER" id="PTHR10332:SF80">
    <property type="entry name" value="EQUILIBRATIVE NUCLEOSIDE TRANSPORTER 2, ISOFORM A"/>
    <property type="match status" value="1"/>
</dbReference>
<dbReference type="PIRSF" id="PIRSF016379">
    <property type="entry name" value="ENT"/>
    <property type="match status" value="1"/>
</dbReference>
<keyword evidence="10" id="KW-1185">Reference proteome</keyword>
<feature type="transmembrane region" description="Helical" evidence="8">
    <location>
        <begin position="398"/>
        <end position="415"/>
    </location>
</feature>
<comment type="subcellular location">
    <subcellularLocation>
        <location evidence="1">Membrane</location>
        <topology evidence="1">Multi-pass membrane protein</topology>
    </subcellularLocation>
</comment>
<feature type="transmembrane region" description="Helical" evidence="8">
    <location>
        <begin position="73"/>
        <end position="102"/>
    </location>
</feature>
<name>A0ABD6EIB6_9BILA</name>
<accession>A0ABD6EIB6</accession>
<proteinExistence type="inferred from homology"/>
<keyword evidence="3" id="KW-0813">Transport</keyword>
<evidence type="ECO:0000256" key="6">
    <source>
        <dbReference type="ARBA" id="ARBA00023136"/>
    </source>
</evidence>
<evidence type="ECO:0000256" key="4">
    <source>
        <dbReference type="ARBA" id="ARBA00022692"/>
    </source>
</evidence>
<evidence type="ECO:0000256" key="5">
    <source>
        <dbReference type="ARBA" id="ARBA00022989"/>
    </source>
</evidence>
<dbReference type="InterPro" id="IPR036259">
    <property type="entry name" value="MFS_trans_sf"/>
</dbReference>
<dbReference type="EMBL" id="JBGFUD010004449">
    <property type="protein sequence ID" value="MFH4979638.1"/>
    <property type="molecule type" value="Genomic_DNA"/>
</dbReference>
<feature type="region of interest" description="Disordered" evidence="7">
    <location>
        <begin position="1"/>
        <end position="21"/>
    </location>
</feature>
<evidence type="ECO:0000256" key="7">
    <source>
        <dbReference type="SAM" id="MobiDB-lite"/>
    </source>
</evidence>
<feature type="transmembrane region" description="Helical" evidence="8">
    <location>
        <begin position="126"/>
        <end position="150"/>
    </location>
</feature>
<feature type="compositionally biased region" description="Basic and acidic residues" evidence="7">
    <location>
        <begin position="1"/>
        <end position="18"/>
    </location>
</feature>
<feature type="transmembrane region" description="Helical" evidence="8">
    <location>
        <begin position="253"/>
        <end position="274"/>
    </location>
</feature>
<comment type="caution">
    <text evidence="9">The sequence shown here is derived from an EMBL/GenBank/DDBJ whole genome shotgun (WGS) entry which is preliminary data.</text>
</comment>
<feature type="transmembrane region" description="Helical" evidence="8">
    <location>
        <begin position="331"/>
        <end position="351"/>
    </location>
</feature>
<evidence type="ECO:0008006" key="11">
    <source>
        <dbReference type="Google" id="ProtNLM"/>
    </source>
</evidence>
<feature type="transmembrane region" description="Helical" evidence="8">
    <location>
        <begin position="371"/>
        <end position="391"/>
    </location>
</feature>
<evidence type="ECO:0000256" key="3">
    <source>
        <dbReference type="ARBA" id="ARBA00022448"/>
    </source>
</evidence>
<keyword evidence="5 8" id="KW-1133">Transmembrane helix</keyword>
<evidence type="ECO:0000313" key="9">
    <source>
        <dbReference type="EMBL" id="MFH4979638.1"/>
    </source>
</evidence>
<keyword evidence="4 8" id="KW-0812">Transmembrane</keyword>
<protein>
    <recommendedName>
        <fullName evidence="11">Equilibrative nucleoside transporter 1</fullName>
    </recommendedName>
</protein>
<feature type="transmembrane region" description="Helical" evidence="8">
    <location>
        <begin position="183"/>
        <end position="201"/>
    </location>
</feature>
<reference evidence="9 10" key="1">
    <citation type="submission" date="2024-08" db="EMBL/GenBank/DDBJ databases">
        <title>Gnathostoma spinigerum genome.</title>
        <authorList>
            <person name="Gonzalez-Bertolin B."/>
            <person name="Monzon S."/>
            <person name="Zaballos A."/>
            <person name="Jimenez P."/>
            <person name="Dekumyoy P."/>
            <person name="Varona S."/>
            <person name="Cuesta I."/>
            <person name="Sumanam S."/>
            <person name="Adisakwattana P."/>
            <person name="Gasser R.B."/>
            <person name="Hernandez-Gonzalez A."/>
            <person name="Young N.D."/>
            <person name="Perteguer M.J."/>
        </authorList>
    </citation>
    <scope>NUCLEOTIDE SEQUENCE [LARGE SCALE GENOMIC DNA]</scope>
    <source>
        <strain evidence="9">AL3</strain>
        <tissue evidence="9">Liver</tissue>
    </source>
</reference>
<feature type="transmembrane region" description="Helical" evidence="8">
    <location>
        <begin position="157"/>
        <end position="177"/>
    </location>
</feature>
<dbReference type="GO" id="GO:0022857">
    <property type="term" value="F:transmembrane transporter activity"/>
    <property type="evidence" value="ECO:0007669"/>
    <property type="project" value="UniProtKB-ARBA"/>
</dbReference>
<organism evidence="9 10">
    <name type="scientific">Gnathostoma spinigerum</name>
    <dbReference type="NCBI Taxonomy" id="75299"/>
    <lineage>
        <taxon>Eukaryota</taxon>
        <taxon>Metazoa</taxon>
        <taxon>Ecdysozoa</taxon>
        <taxon>Nematoda</taxon>
        <taxon>Chromadorea</taxon>
        <taxon>Rhabditida</taxon>
        <taxon>Spirurina</taxon>
        <taxon>Gnathostomatomorpha</taxon>
        <taxon>Gnathostomatoidea</taxon>
        <taxon>Gnathostomatidae</taxon>
        <taxon>Gnathostoma</taxon>
    </lineage>
</organism>
<dbReference type="AlphaFoldDB" id="A0ABD6EIB6"/>
<dbReference type="SUPFAM" id="SSF103473">
    <property type="entry name" value="MFS general substrate transporter"/>
    <property type="match status" value="1"/>
</dbReference>
<evidence type="ECO:0000313" key="10">
    <source>
        <dbReference type="Proteomes" id="UP001608902"/>
    </source>
</evidence>
<dbReference type="PANTHER" id="PTHR10332">
    <property type="entry name" value="EQUILIBRATIVE NUCLEOSIDE TRANSPORTER"/>
    <property type="match status" value="1"/>
</dbReference>
<evidence type="ECO:0000256" key="1">
    <source>
        <dbReference type="ARBA" id="ARBA00004141"/>
    </source>
</evidence>